<dbReference type="EMBL" id="CAKAEH010001260">
    <property type="protein sequence ID" value="CAG9533695.1"/>
    <property type="molecule type" value="Genomic_DNA"/>
</dbReference>
<evidence type="ECO:0000313" key="2">
    <source>
        <dbReference type="Proteomes" id="UP000746747"/>
    </source>
</evidence>
<dbReference type="Proteomes" id="UP000746747">
    <property type="component" value="Unassembled WGS sequence"/>
</dbReference>
<name>A0A8J2M0E8_9BILA</name>
<sequence>TLKIEKGLYTSDMFEQIGSISFINAGETLAIMYNVPHRFDIAHIRESVFAKQAAYFNVKWDGPITDIILSDTLQTKKPKDLRDDHVFENITLLQFVDIDNELII</sequence>
<organism evidence="1 2">
    <name type="scientific">Cercopithifilaria johnstoni</name>
    <dbReference type="NCBI Taxonomy" id="2874296"/>
    <lineage>
        <taxon>Eukaryota</taxon>
        <taxon>Metazoa</taxon>
        <taxon>Ecdysozoa</taxon>
        <taxon>Nematoda</taxon>
        <taxon>Chromadorea</taxon>
        <taxon>Rhabditida</taxon>
        <taxon>Spirurina</taxon>
        <taxon>Spiruromorpha</taxon>
        <taxon>Filarioidea</taxon>
        <taxon>Onchocercidae</taxon>
        <taxon>Cercopithifilaria</taxon>
    </lineage>
</organism>
<proteinExistence type="predicted"/>
<feature type="non-terminal residue" evidence="1">
    <location>
        <position position="1"/>
    </location>
</feature>
<accession>A0A8J2M0E8</accession>
<dbReference type="AlphaFoldDB" id="A0A8J2M0E8"/>
<keyword evidence="2" id="KW-1185">Reference proteome</keyword>
<evidence type="ECO:0000313" key="1">
    <source>
        <dbReference type="EMBL" id="CAG9533695.1"/>
    </source>
</evidence>
<dbReference type="OrthoDB" id="10351837at2759"/>
<reference evidence="1" key="1">
    <citation type="submission" date="2021-09" db="EMBL/GenBank/DDBJ databases">
        <authorList>
            <consortium name="Pathogen Informatics"/>
        </authorList>
    </citation>
    <scope>NUCLEOTIDE SEQUENCE</scope>
</reference>
<comment type="caution">
    <text evidence="1">The sequence shown here is derived from an EMBL/GenBank/DDBJ whole genome shotgun (WGS) entry which is preliminary data.</text>
</comment>
<gene>
    <name evidence="1" type="ORF">CJOHNSTONI_LOCUS3898</name>
</gene>
<protein>
    <submittedName>
        <fullName evidence="1">Uncharacterized protein</fullName>
    </submittedName>
</protein>